<comment type="caution">
    <text evidence="1">The sequence shown here is derived from an EMBL/GenBank/DDBJ whole genome shotgun (WGS) entry which is preliminary data.</text>
</comment>
<dbReference type="EMBL" id="JAACXV010014381">
    <property type="protein sequence ID" value="KAF7267851.1"/>
    <property type="molecule type" value="Genomic_DNA"/>
</dbReference>
<dbReference type="Proteomes" id="UP000625711">
    <property type="component" value="Unassembled WGS sequence"/>
</dbReference>
<accession>A0A834M0Y5</accession>
<dbReference type="InterPro" id="IPR010487">
    <property type="entry name" value="NGRN/Rrg9"/>
</dbReference>
<evidence type="ECO:0000313" key="2">
    <source>
        <dbReference type="Proteomes" id="UP000625711"/>
    </source>
</evidence>
<evidence type="ECO:0008006" key="3">
    <source>
        <dbReference type="Google" id="ProtNLM"/>
    </source>
</evidence>
<keyword evidence="2" id="KW-1185">Reference proteome</keyword>
<sequence>MFVLRRFYGRHSPSRKYIKPSKKDPGISKQAKVLNECPEDIDFNELESDFMNVHLSHKEHVEQMKQWHEKEKYLIVKQKYFKEKFPNFLTWHDKEQIRYLHNSDPEEWSIDKLSDGFPALPEIIEKIVKGKWTKKNKQKIENHDKTVIQNWYNFKQGKLNNIPDELKVHLKKFSDRTLNLKPFEANESTMQIVDNYRKEEKSGDFFEIIASYERLKNMNQKHENSQEQIESESNNQVDHFQLTETSNKFNRRSKGLITFKQLQNNITSAAAKGYEISPQDELILKNAKLSSIEGSNQIEIQPEEISAIAERKHQTNHNKVGFVKKTARDMSHLIYPEKITIPEKYYKKGHTYKLNDCYYDSDGEFLYRVPGMY</sequence>
<dbReference type="Pfam" id="PF06413">
    <property type="entry name" value="Neugrin"/>
    <property type="match status" value="1"/>
</dbReference>
<evidence type="ECO:0000313" key="1">
    <source>
        <dbReference type="EMBL" id="KAF7267851.1"/>
    </source>
</evidence>
<organism evidence="1 2">
    <name type="scientific">Rhynchophorus ferrugineus</name>
    <name type="common">Red palm weevil</name>
    <name type="synonym">Curculio ferrugineus</name>
    <dbReference type="NCBI Taxonomy" id="354439"/>
    <lineage>
        <taxon>Eukaryota</taxon>
        <taxon>Metazoa</taxon>
        <taxon>Ecdysozoa</taxon>
        <taxon>Arthropoda</taxon>
        <taxon>Hexapoda</taxon>
        <taxon>Insecta</taxon>
        <taxon>Pterygota</taxon>
        <taxon>Neoptera</taxon>
        <taxon>Endopterygota</taxon>
        <taxon>Coleoptera</taxon>
        <taxon>Polyphaga</taxon>
        <taxon>Cucujiformia</taxon>
        <taxon>Curculionidae</taxon>
        <taxon>Dryophthorinae</taxon>
        <taxon>Rhynchophorus</taxon>
    </lineage>
</organism>
<name>A0A834M0Y5_RHYFE</name>
<dbReference type="GO" id="GO:0005634">
    <property type="term" value="C:nucleus"/>
    <property type="evidence" value="ECO:0007669"/>
    <property type="project" value="TreeGrafter"/>
</dbReference>
<dbReference type="AlphaFoldDB" id="A0A834M0Y5"/>
<reference evidence="1" key="1">
    <citation type="submission" date="2020-08" db="EMBL/GenBank/DDBJ databases">
        <title>Genome sequencing and assembly of the red palm weevil Rhynchophorus ferrugineus.</title>
        <authorList>
            <person name="Dias G.B."/>
            <person name="Bergman C.M."/>
            <person name="Manee M."/>
        </authorList>
    </citation>
    <scope>NUCLEOTIDE SEQUENCE</scope>
    <source>
        <strain evidence="1">AA-2017</strain>
        <tissue evidence="1">Whole larva</tissue>
    </source>
</reference>
<proteinExistence type="predicted"/>
<dbReference type="PANTHER" id="PTHR13475:SF3">
    <property type="entry name" value="NEUGRIN"/>
    <property type="match status" value="1"/>
</dbReference>
<dbReference type="PANTHER" id="PTHR13475">
    <property type="entry name" value="NEUGRIN"/>
    <property type="match status" value="1"/>
</dbReference>
<protein>
    <recommendedName>
        <fullName evidence="3">Neurite outgrowth-associated protein</fullName>
    </recommendedName>
</protein>
<dbReference type="OrthoDB" id="6415470at2759"/>
<gene>
    <name evidence="1" type="ORF">GWI33_018978</name>
</gene>